<dbReference type="Proteomes" id="UP000178870">
    <property type="component" value="Unassembled WGS sequence"/>
</dbReference>
<evidence type="ECO:0000313" key="1">
    <source>
        <dbReference type="EMBL" id="OGM32685.1"/>
    </source>
</evidence>
<dbReference type="Pfam" id="PF14175">
    <property type="entry name" value="YaaC"/>
    <property type="match status" value="1"/>
</dbReference>
<protein>
    <recommendedName>
        <fullName evidence="3">YaaC-like Protein</fullName>
    </recommendedName>
</protein>
<dbReference type="AlphaFoldDB" id="A0A1F7Z1U5"/>
<gene>
    <name evidence="1" type="ORF">A2803_01345</name>
</gene>
<organism evidence="1 2">
    <name type="scientific">Candidatus Woesebacteria bacterium RIFCSPHIGHO2_01_FULL_44_21</name>
    <dbReference type="NCBI Taxonomy" id="1802503"/>
    <lineage>
        <taxon>Bacteria</taxon>
        <taxon>Candidatus Woeseibacteriota</taxon>
    </lineage>
</organism>
<evidence type="ECO:0008006" key="3">
    <source>
        <dbReference type="Google" id="ProtNLM"/>
    </source>
</evidence>
<accession>A0A1F7Z1U5</accession>
<name>A0A1F7Z1U5_9BACT</name>
<dbReference type="InterPro" id="IPR026988">
    <property type="entry name" value="YaaC-like"/>
</dbReference>
<comment type="caution">
    <text evidence="1">The sequence shown here is derived from an EMBL/GenBank/DDBJ whole genome shotgun (WGS) entry which is preliminary data.</text>
</comment>
<sequence length="374" mass="42830">MPTTRKFVINKNPNIASLYTIRSSDILGTIWKYLGRYKSVKYTQSVLTPQITQNSALIGKKAEQIAFTIRQAEDYFSAARNGDISIKPLLIYYGILGLAKCLIISGDNKYTLDATPLDYAEHGTHGLSWKVNTSDNNQILARKSNALTKEFCITKTAGIYPLFRKCYADVLPPNNTKIDIKTLLSLIGENWQVYQAYFSKAPNVYGCDDPKNGDAETLGDSKQIIGGFSDYYHLFHKRGSESVEQCLKRLFPELDALYDKPSNNYRSKQAITAMDSHIVFSRTRTLQGFALVQPFTSFKITDFDIYFLLFFILSNLSRYRQDKWHKITERIAVPDEFFLIENLFEVVQYKFPLLILQELENKDYRFIGDVATFG</sequence>
<dbReference type="EMBL" id="MGGP01000013">
    <property type="protein sequence ID" value="OGM32685.1"/>
    <property type="molecule type" value="Genomic_DNA"/>
</dbReference>
<reference evidence="1 2" key="1">
    <citation type="journal article" date="2016" name="Nat. Commun.">
        <title>Thousands of microbial genomes shed light on interconnected biogeochemical processes in an aquifer system.</title>
        <authorList>
            <person name="Anantharaman K."/>
            <person name="Brown C.T."/>
            <person name="Hug L.A."/>
            <person name="Sharon I."/>
            <person name="Castelle C.J."/>
            <person name="Probst A.J."/>
            <person name="Thomas B.C."/>
            <person name="Singh A."/>
            <person name="Wilkins M.J."/>
            <person name="Karaoz U."/>
            <person name="Brodie E.L."/>
            <person name="Williams K.H."/>
            <person name="Hubbard S.S."/>
            <person name="Banfield J.F."/>
        </authorList>
    </citation>
    <scope>NUCLEOTIDE SEQUENCE [LARGE SCALE GENOMIC DNA]</scope>
</reference>
<proteinExistence type="predicted"/>
<evidence type="ECO:0000313" key="2">
    <source>
        <dbReference type="Proteomes" id="UP000178870"/>
    </source>
</evidence>